<dbReference type="PROSITE" id="PS50088">
    <property type="entry name" value="ANK_REPEAT"/>
    <property type="match status" value="2"/>
</dbReference>
<dbReference type="InterPro" id="IPR002110">
    <property type="entry name" value="Ankyrin_rpt"/>
</dbReference>
<dbReference type="Gene3D" id="1.25.40.20">
    <property type="entry name" value="Ankyrin repeat-containing domain"/>
    <property type="match status" value="1"/>
</dbReference>
<dbReference type="InterPro" id="IPR011992">
    <property type="entry name" value="EF-hand-dom_pair"/>
</dbReference>
<dbReference type="SMART" id="SM00248">
    <property type="entry name" value="ANK"/>
    <property type="match status" value="3"/>
</dbReference>
<accession>A0A2R5GLH0</accession>
<evidence type="ECO:0000259" key="6">
    <source>
        <dbReference type="PROSITE" id="PS50222"/>
    </source>
</evidence>
<dbReference type="SUPFAM" id="SSF48403">
    <property type="entry name" value="Ankyrin repeat"/>
    <property type="match status" value="1"/>
</dbReference>
<dbReference type="SUPFAM" id="SSF47473">
    <property type="entry name" value="EF-hand"/>
    <property type="match status" value="1"/>
</dbReference>
<dbReference type="GO" id="GO:0000062">
    <property type="term" value="F:fatty-acyl-CoA binding"/>
    <property type="evidence" value="ECO:0007669"/>
    <property type="project" value="TreeGrafter"/>
</dbReference>
<feature type="region of interest" description="Disordered" evidence="5">
    <location>
        <begin position="414"/>
        <end position="436"/>
    </location>
</feature>
<keyword evidence="4" id="KW-0175">Coiled coil</keyword>
<keyword evidence="3" id="KW-0040">ANK repeat</keyword>
<keyword evidence="2" id="KW-0446">Lipid-binding</keyword>
<gene>
    <name evidence="7" type="ORF">FCC1311_022491</name>
</gene>
<dbReference type="PROSITE" id="PS50297">
    <property type="entry name" value="ANK_REP_REGION"/>
    <property type="match status" value="2"/>
</dbReference>
<dbReference type="EMBL" id="BEYU01000092">
    <property type="protein sequence ID" value="GBG31159.1"/>
    <property type="molecule type" value="Genomic_DNA"/>
</dbReference>
<comment type="caution">
    <text evidence="7">The sequence shown here is derived from an EMBL/GenBank/DDBJ whole genome shotgun (WGS) entry which is preliminary data.</text>
</comment>
<feature type="coiled-coil region" evidence="4">
    <location>
        <begin position="1355"/>
        <end position="1385"/>
    </location>
</feature>
<dbReference type="Pfam" id="PF12796">
    <property type="entry name" value="Ank_2"/>
    <property type="match status" value="1"/>
</dbReference>
<dbReference type="InterPro" id="IPR018247">
    <property type="entry name" value="EF_Hand_1_Ca_BS"/>
</dbReference>
<evidence type="ECO:0000256" key="2">
    <source>
        <dbReference type="ARBA" id="ARBA00023121"/>
    </source>
</evidence>
<dbReference type="Proteomes" id="UP000241890">
    <property type="component" value="Unassembled WGS sequence"/>
</dbReference>
<evidence type="ECO:0000256" key="5">
    <source>
        <dbReference type="SAM" id="MobiDB-lite"/>
    </source>
</evidence>
<feature type="region of interest" description="Disordered" evidence="5">
    <location>
        <begin position="1"/>
        <end position="181"/>
    </location>
</feature>
<evidence type="ECO:0000256" key="3">
    <source>
        <dbReference type="PROSITE-ProRule" id="PRU00023"/>
    </source>
</evidence>
<feature type="repeat" description="ANK" evidence="3">
    <location>
        <begin position="1905"/>
        <end position="1937"/>
    </location>
</feature>
<feature type="repeat" description="ANK" evidence="3">
    <location>
        <begin position="1872"/>
        <end position="1904"/>
    </location>
</feature>
<dbReference type="GO" id="GO:0005509">
    <property type="term" value="F:calcium ion binding"/>
    <property type="evidence" value="ECO:0007669"/>
    <property type="project" value="InterPro"/>
</dbReference>
<dbReference type="PROSITE" id="PS50222">
    <property type="entry name" value="EF_HAND_2"/>
    <property type="match status" value="1"/>
</dbReference>
<dbReference type="PROSITE" id="PS00018">
    <property type="entry name" value="EF_HAND_1"/>
    <property type="match status" value="1"/>
</dbReference>
<dbReference type="SMART" id="SM00054">
    <property type="entry name" value="EFh"/>
    <property type="match status" value="1"/>
</dbReference>
<feature type="compositionally biased region" description="Basic and acidic residues" evidence="5">
    <location>
        <begin position="208"/>
        <end position="223"/>
    </location>
</feature>
<dbReference type="PANTHER" id="PTHR24119">
    <property type="entry name" value="ACYL-COA-BINDING DOMAIN-CONTAINING PROTEIN 6"/>
    <property type="match status" value="1"/>
</dbReference>
<organism evidence="7 8">
    <name type="scientific">Hondaea fermentalgiana</name>
    <dbReference type="NCBI Taxonomy" id="2315210"/>
    <lineage>
        <taxon>Eukaryota</taxon>
        <taxon>Sar</taxon>
        <taxon>Stramenopiles</taxon>
        <taxon>Bigyra</taxon>
        <taxon>Labyrinthulomycetes</taxon>
        <taxon>Thraustochytrida</taxon>
        <taxon>Thraustochytriidae</taxon>
        <taxon>Hondaea</taxon>
    </lineage>
</organism>
<feature type="compositionally biased region" description="Basic and acidic residues" evidence="5">
    <location>
        <begin position="102"/>
        <end position="131"/>
    </location>
</feature>
<keyword evidence="1" id="KW-0106">Calcium</keyword>
<feature type="compositionally biased region" description="Basic and acidic residues" evidence="5">
    <location>
        <begin position="153"/>
        <end position="164"/>
    </location>
</feature>
<feature type="domain" description="EF-hand" evidence="6">
    <location>
        <begin position="1455"/>
        <end position="1490"/>
    </location>
</feature>
<feature type="compositionally biased region" description="Basic and acidic residues" evidence="5">
    <location>
        <begin position="27"/>
        <end position="62"/>
    </location>
</feature>
<dbReference type="InterPro" id="IPR036770">
    <property type="entry name" value="Ankyrin_rpt-contain_sf"/>
</dbReference>
<dbReference type="InParanoid" id="A0A2R5GLH0"/>
<reference evidence="7 8" key="1">
    <citation type="submission" date="2017-12" db="EMBL/GenBank/DDBJ databases">
        <title>Sequencing, de novo assembly and annotation of complete genome of a new Thraustochytrid species, strain FCC1311.</title>
        <authorList>
            <person name="Sedici K."/>
            <person name="Godart F."/>
            <person name="Aiese Cigliano R."/>
            <person name="Sanseverino W."/>
            <person name="Barakat M."/>
            <person name="Ortet P."/>
            <person name="Marechal E."/>
            <person name="Cagnac O."/>
            <person name="Amato A."/>
        </authorList>
    </citation>
    <scope>NUCLEOTIDE SEQUENCE [LARGE SCALE GENOMIC DNA]</scope>
</reference>
<dbReference type="PANTHER" id="PTHR24119:SF0">
    <property type="entry name" value="ACYL-COA-BINDING DOMAIN-CONTAINING PROTEIN 6"/>
    <property type="match status" value="1"/>
</dbReference>
<feature type="coiled-coil region" evidence="4">
    <location>
        <begin position="1178"/>
        <end position="1232"/>
    </location>
</feature>
<sequence>MPSPAAKGGLSSSSTSTSQGESRKKRQAAEKQYRDFLYDVESSAKRILRDATKKRQAEAVRERLKRRQHHNVSHHTSAKTSLPPKAGEKRPQPPPPAAGGEDPSRPEVSRRNADDDAERRLALPENDREMTLRIPLPRGRESTAQQQLKHPHQRMEQQTKHETTSHSQSLPDLQSPARYKPKSTSVAASIIARVKEKLADSPLAPKSDAYHAGEARKQVKSERALQQQQRALEAAHMQARKPKPVDVVAHGSGKIVQLKGHFAPGTVPPRAEHAVPRRLALSAWLNPNKPSAVERGISSHALKALTQANELQGPTNWASVDLRAKYRDEKQRTEAWTASIERAIEAERLQREQQIFIPVVTIGEHPIHIDFKEWIAQENIAAAKQARARNRLKTFAYDLPVIWNANRPEDPVEDLASRSAQAQGAYPPPPRGVQGIQGRRDVLAHEDRDCQVQSVTADRAMQGAVRVSEMLKLQRTESESSHVQKKLSEMGRQRATKRLVTGASILERVLSRERRLHRAQDADAIFRAIVLARGDGSIVQHDEEDRASIQTSENDAPEEKSTAAATAGRESILISVFKDPDSYAVHAYSFADSTEFATDIAVGDFDELVEKEFAVRQHEQAALAALHAERIEIERTFREEQVAEAQAHEMALWWYAASVAAKRAHFQPSEDGFAELVGYSLQEARASAARVEGLIKRNLLAPKLAALAHRQCIRVPLLQAREDVGLRGSFTLTASVAAVREDDMEGTCVVLHLREVNTLASYGFCFSVSALRKWMQDAGLTDQVDLPPAMLKWWLLDSEWKTHVFSLLSRRVAIDSESMHARVPGLEIAQGALQYERMRRAAASVNDKIAAHELGLEALAPIESLPSLSQEEAIRRVLYKGFGIVARLWERKRALSFKRLKEKAAAAALEMSIGEISLTHESAMPMALAICGRRHGDANFIGKDPPSTSLHGRMGITPVLFSRDPEISSTNSVTCVVMTALDSPILAPVVMSFDPTQAYPVPAKEYLELPAHPVLTIAPHVVKRIISKLDFREASTIVVLNACAEEADLGLENQTLRPGEVTEAGAGHRRLEPEINPHCFRVWVLALREELCQPDPNVTSTVFGVTQSSATLNTPDTWPHRYTWHSDELVTQAITRPRTAADFAGVSHRGATVGSNDPNAYQSVMEAYDERLLARHPRTQLLKDLSDYEERMENAQQDELLVARMEAAAKSKARSEEERLLLEQELNDKRLRRERELRGKARESGAGAGSEDWRRRVADPTTRKLGRWRHWQAYLYLDHEAKEIVRRAAQQVELDQLARIAAGKRPKPRAELEEEAFSLAVREGMLFYHHKLDDFFQWDQPDGWEGVATVPDPLEEEEKDEILAAQEAQRELQRQSHNLRGDEGDLGEDAVALTQEFDEAQLSQKTDEELRVLQKAGAASALEAARQVEHSRRLRFIEENVRTWFDTKAGVASAGGVFDLRECFREMDLDRTGVLSYAEFKMGLANNALELPVEDQDTLIKHLDAREDGVVDYLEFVHWAIYTRPGSMYQWMEASMDLPDLGPNSWARMRASDKLLGTTALHEEYKETQTGQHYFRNLQTDEYTWIMPEVVALKKREDRDARELRQAQVAAALAAKAAAVSAAQAERASDRSMQRIVDHLSANADFVQLVADEMGLKQQQMRQDQGIFSTGPDAAGGGGPGLVPALQLDSGEDISGRLSSERSDLSSSCSEASFEGSELPIDPSKRTAATAATIDVEKASKKPGVEWRALRAGKLQGGFVTQAFTPKTRGADLMVYGRNFNRPSLVGVVDPADVSHIPFEDFAPVEVKFIADIMEDALRGTGMTKEEVLDKSDEEQMAEQILDAFLAVKNLNMERLEEAIEFGVNVAERDENGNTLFLMAAQQGSKRFVKFLLRRGADINAQNLQGNTALHYCFQYSYNELAEYLISKGADDSLLNKDGLTAYEGLHKEAVNSL</sequence>
<evidence type="ECO:0000313" key="7">
    <source>
        <dbReference type="EMBL" id="GBG31159.1"/>
    </source>
</evidence>
<protein>
    <submittedName>
        <fullName evidence="7">Ankyrin repeat domain-containing protein 1</fullName>
    </submittedName>
</protein>
<keyword evidence="8" id="KW-1185">Reference proteome</keyword>
<dbReference type="Gene3D" id="1.10.238.10">
    <property type="entry name" value="EF-hand"/>
    <property type="match status" value="1"/>
</dbReference>
<proteinExistence type="predicted"/>
<feature type="region of interest" description="Disordered" evidence="5">
    <location>
        <begin position="541"/>
        <end position="566"/>
    </location>
</feature>
<name>A0A2R5GLH0_9STRA</name>
<evidence type="ECO:0000256" key="4">
    <source>
        <dbReference type="SAM" id="Coils"/>
    </source>
</evidence>
<evidence type="ECO:0000256" key="1">
    <source>
        <dbReference type="ARBA" id="ARBA00022837"/>
    </source>
</evidence>
<evidence type="ECO:0000313" key="8">
    <source>
        <dbReference type="Proteomes" id="UP000241890"/>
    </source>
</evidence>
<dbReference type="Pfam" id="PF13499">
    <property type="entry name" value="EF-hand_7"/>
    <property type="match status" value="1"/>
</dbReference>
<feature type="region of interest" description="Disordered" evidence="5">
    <location>
        <begin position="201"/>
        <end position="224"/>
    </location>
</feature>
<dbReference type="CDD" id="cd00051">
    <property type="entry name" value="EFh"/>
    <property type="match status" value="1"/>
</dbReference>
<feature type="compositionally biased region" description="Basic residues" evidence="5">
    <location>
        <begin position="63"/>
        <end position="77"/>
    </location>
</feature>
<dbReference type="InterPro" id="IPR002048">
    <property type="entry name" value="EF_hand_dom"/>
</dbReference>
<dbReference type="OrthoDB" id="341259at2759"/>